<proteinExistence type="predicted"/>
<organism evidence="1 2">
    <name type="scientific">Staphylococcus aureus (strain COL)</name>
    <dbReference type="NCBI Taxonomy" id="93062"/>
    <lineage>
        <taxon>Bacteria</taxon>
        <taxon>Bacillati</taxon>
        <taxon>Bacillota</taxon>
        <taxon>Bacilli</taxon>
        <taxon>Bacillales</taxon>
        <taxon>Staphylococcaceae</taxon>
        <taxon>Staphylococcus</taxon>
    </lineage>
</organism>
<dbReference type="HOGENOM" id="CLU_3226822_0_0_9"/>
<dbReference type="Proteomes" id="UP000000530">
    <property type="component" value="Chromosome"/>
</dbReference>
<gene>
    <name evidence="1" type="ordered locus">SACOL2429</name>
</gene>
<evidence type="ECO:0000313" key="1">
    <source>
        <dbReference type="EMBL" id="AAW37253.1"/>
    </source>
</evidence>
<accession>A0A0H2WXQ3</accession>
<dbReference type="EMBL" id="CP000046">
    <property type="protein sequence ID" value="AAW37253.1"/>
    <property type="molecule type" value="Genomic_DNA"/>
</dbReference>
<protein>
    <submittedName>
        <fullName evidence="1">Uncharacterized protein</fullName>
    </submittedName>
</protein>
<name>A0A0H2WXQ3_STAAC</name>
<reference evidence="1 2" key="1">
    <citation type="journal article" date="2005" name="J. Bacteriol.">
        <title>Insights on evolution of virulence and resistance from the complete genome analysis of an early methicillin-resistant Staphylococcus aureus strain and a biofilm-producing methicillin-resistant Staphylococcus epidermidis strain.</title>
        <authorList>
            <person name="Gill S.R."/>
            <person name="Fouts D.E."/>
            <person name="Archer G.L."/>
            <person name="Mongodin E.F."/>
            <person name="Deboy R.T."/>
            <person name="Ravel J."/>
            <person name="Paulsen I.T."/>
            <person name="Kolonay J.F."/>
            <person name="Brinkac L."/>
            <person name="Beanan M."/>
            <person name="Dodson R.J."/>
            <person name="Daugherty S.C."/>
            <person name="Madupu R."/>
            <person name="Angiuoli S.V."/>
            <person name="Durkin A.S."/>
            <person name="Haft D.H."/>
            <person name="Vamathevan J."/>
            <person name="Khouri H."/>
            <person name="Utterback T."/>
            <person name="Lee C."/>
            <person name="Dimitrov G."/>
            <person name="Jiang L."/>
            <person name="Qin H."/>
            <person name="Weidman J."/>
            <person name="Tran K."/>
            <person name="Kang K."/>
            <person name="Hance I.R."/>
            <person name="Nelson K.E."/>
            <person name="Fraser C.M."/>
        </authorList>
    </citation>
    <scope>NUCLEOTIDE SEQUENCE [LARGE SCALE GENOMIC DNA]</scope>
    <source>
        <strain evidence="1 2">COL</strain>
    </source>
</reference>
<dbReference type="KEGG" id="sac:SACOL2429"/>
<sequence length="47" mass="5461">MRGFGVFRCSIYYVTNYSIDEQGAQRNITINGLFHKMVKLGCLFIKK</sequence>
<evidence type="ECO:0000313" key="2">
    <source>
        <dbReference type="Proteomes" id="UP000000530"/>
    </source>
</evidence>
<dbReference type="AlphaFoldDB" id="A0A0H2WXQ3"/>